<name>A0ABY2R4A1_9FLAO</name>
<accession>A0ABY2R4A1</accession>
<feature type="transmembrane region" description="Helical" evidence="1">
    <location>
        <begin position="6"/>
        <end position="26"/>
    </location>
</feature>
<reference evidence="2 3" key="1">
    <citation type="submission" date="2019-01" db="EMBL/GenBank/DDBJ databases">
        <authorList>
            <person name="B I."/>
            <person name="Ch S."/>
            <person name="Ch V.R."/>
        </authorList>
    </citation>
    <scope>NUCLEOTIDE SEQUENCE [LARGE SCALE GENOMIC DNA]</scope>
    <source>
        <strain evidence="2 3">JC507</strain>
    </source>
</reference>
<dbReference type="RefSeq" id="WP_076595038.1">
    <property type="nucleotide sequence ID" value="NZ_SDLV01000031.1"/>
</dbReference>
<organism evidence="2 3">
    <name type="scientific">Chryseobacterium candidae</name>
    <dbReference type="NCBI Taxonomy" id="1978493"/>
    <lineage>
        <taxon>Bacteria</taxon>
        <taxon>Pseudomonadati</taxon>
        <taxon>Bacteroidota</taxon>
        <taxon>Flavobacteriia</taxon>
        <taxon>Flavobacteriales</taxon>
        <taxon>Weeksellaceae</taxon>
        <taxon>Chryseobacterium group</taxon>
        <taxon>Chryseobacterium</taxon>
    </lineage>
</organism>
<evidence type="ECO:0000313" key="2">
    <source>
        <dbReference type="EMBL" id="THV57449.1"/>
    </source>
</evidence>
<keyword evidence="1" id="KW-0472">Membrane</keyword>
<evidence type="ECO:0000313" key="3">
    <source>
        <dbReference type="Proteomes" id="UP000306038"/>
    </source>
</evidence>
<sequence length="119" mass="14173">MKNQSFTPKIICHILLYILLFFCICCTEKIKEDNRFVAYQVNPEKQNIRLYWKNNKGEILKSLDHLKNDVQAKQEKLVFAMNGGMFEPDNSPKGLYIENSKITEKKIRYQFKGKYFKKI</sequence>
<evidence type="ECO:0008006" key="4">
    <source>
        <dbReference type="Google" id="ProtNLM"/>
    </source>
</evidence>
<protein>
    <recommendedName>
        <fullName evidence="4">Lipoprotein</fullName>
    </recommendedName>
</protein>
<keyword evidence="1" id="KW-0812">Transmembrane</keyword>
<dbReference type="Proteomes" id="UP000306038">
    <property type="component" value="Unassembled WGS sequence"/>
</dbReference>
<comment type="caution">
    <text evidence="2">The sequence shown here is derived from an EMBL/GenBank/DDBJ whole genome shotgun (WGS) entry which is preliminary data.</text>
</comment>
<gene>
    <name evidence="2" type="ORF">EK417_15595</name>
</gene>
<keyword evidence="1" id="KW-1133">Transmembrane helix</keyword>
<evidence type="ECO:0000256" key="1">
    <source>
        <dbReference type="SAM" id="Phobius"/>
    </source>
</evidence>
<proteinExistence type="predicted"/>
<keyword evidence="3" id="KW-1185">Reference proteome</keyword>
<dbReference type="EMBL" id="SDLV01000031">
    <property type="protein sequence ID" value="THV57449.1"/>
    <property type="molecule type" value="Genomic_DNA"/>
</dbReference>